<dbReference type="InterPro" id="IPR014718">
    <property type="entry name" value="GH-type_carb-bd"/>
</dbReference>
<dbReference type="SUPFAM" id="SSF74650">
    <property type="entry name" value="Galactose mutarotase-like"/>
    <property type="match status" value="1"/>
</dbReference>
<proteinExistence type="predicted"/>
<sequence>MVNTHKIENAYFRLIVSESGGAVSNLVYLPKNFDVLRQSSDLSFAGESGLFPMLPMVNRIRGNSFVWRNRKIRLPLHKYNDNFFIHGDGWLNSWHSENVSDNKKIILTSTSCIESVCSYSAMLCYTLESNRLSITLKIKNDGNEAFPFGAGFHPFFTTMSNSKLSFKADGIWLEDKNNLPTDFMHQIPESFKFEDLKNIPDIWINNGYKLADGCNLFLEHANGININVKSPCHYLQVYKPQGDSSFICLEPQSQYVDAHNSSTFESLTILEPNQVMEIKMEIIVTEKL</sequence>
<protein>
    <submittedName>
        <fullName evidence="1">Aldose 1-epimerase</fullName>
    </submittedName>
</protein>
<dbReference type="Pfam" id="PF01263">
    <property type="entry name" value="Aldose_epim"/>
    <property type="match status" value="1"/>
</dbReference>
<keyword evidence="2" id="KW-1185">Reference proteome</keyword>
<dbReference type="Proteomes" id="UP001304071">
    <property type="component" value="Chromosome 2"/>
</dbReference>
<reference evidence="1 2" key="1">
    <citation type="submission" date="2023-11" db="EMBL/GenBank/DDBJ databases">
        <title>Plant-associative lifestyle of Vibrio porteresiae and its evolutionary dynamics.</title>
        <authorList>
            <person name="Rameshkumar N."/>
            <person name="Kirti K."/>
        </authorList>
    </citation>
    <scope>NUCLEOTIDE SEQUENCE [LARGE SCALE GENOMIC DNA]</scope>
    <source>
        <strain evidence="1 2">MSSRF30</strain>
    </source>
</reference>
<accession>A0ABZ0QIG5</accession>
<evidence type="ECO:0000313" key="1">
    <source>
        <dbReference type="EMBL" id="WPC76219.1"/>
    </source>
</evidence>
<gene>
    <name evidence="1" type="ORF">R8Z52_16965</name>
</gene>
<dbReference type="EMBL" id="CP138204">
    <property type="protein sequence ID" value="WPC76219.1"/>
    <property type="molecule type" value="Genomic_DNA"/>
</dbReference>
<dbReference type="InterPro" id="IPR008183">
    <property type="entry name" value="Aldose_1/G6P_1-epimerase"/>
</dbReference>
<dbReference type="InterPro" id="IPR011013">
    <property type="entry name" value="Gal_mutarotase_sf_dom"/>
</dbReference>
<organism evidence="1 2">
    <name type="scientific">Vibrio porteresiae DSM 19223</name>
    <dbReference type="NCBI Taxonomy" id="1123496"/>
    <lineage>
        <taxon>Bacteria</taxon>
        <taxon>Pseudomonadati</taxon>
        <taxon>Pseudomonadota</taxon>
        <taxon>Gammaproteobacteria</taxon>
        <taxon>Vibrionales</taxon>
        <taxon>Vibrionaceae</taxon>
        <taxon>Vibrio</taxon>
    </lineage>
</organism>
<name>A0ABZ0QIG5_9VIBR</name>
<dbReference type="RefSeq" id="WP_261896637.1">
    <property type="nucleotide sequence ID" value="NZ_AP024896.1"/>
</dbReference>
<dbReference type="Gene3D" id="2.70.98.10">
    <property type="match status" value="1"/>
</dbReference>
<evidence type="ECO:0000313" key="2">
    <source>
        <dbReference type="Proteomes" id="UP001304071"/>
    </source>
</evidence>